<dbReference type="AlphaFoldDB" id="A0A160F134"/>
<keyword evidence="4" id="KW-1185">Reference proteome</keyword>
<evidence type="ECO:0000313" key="3">
    <source>
        <dbReference type="EMBL" id="ANB59809.1"/>
    </source>
</evidence>
<feature type="compositionally biased region" description="Basic and acidic residues" evidence="1">
    <location>
        <begin position="182"/>
        <end position="202"/>
    </location>
</feature>
<dbReference type="SUPFAM" id="SSF54106">
    <property type="entry name" value="LysM domain"/>
    <property type="match status" value="1"/>
</dbReference>
<evidence type="ECO:0000256" key="1">
    <source>
        <dbReference type="SAM" id="MobiDB-lite"/>
    </source>
</evidence>
<dbReference type="GO" id="GO:0008932">
    <property type="term" value="F:lytic endotransglycosylase activity"/>
    <property type="evidence" value="ECO:0007669"/>
    <property type="project" value="TreeGrafter"/>
</dbReference>
<dbReference type="InterPro" id="IPR048862">
    <property type="entry name" value="SPOCS_spoVID_N"/>
</dbReference>
<dbReference type="RefSeq" id="WP_066327448.1">
    <property type="nucleotide sequence ID" value="NZ_CP015438.1"/>
</dbReference>
<dbReference type="Gene3D" id="3.10.350.10">
    <property type="entry name" value="LysM domain"/>
    <property type="match status" value="1"/>
</dbReference>
<evidence type="ECO:0000259" key="2">
    <source>
        <dbReference type="PROSITE" id="PS51782"/>
    </source>
</evidence>
<accession>A0A160F134</accession>
<feature type="region of interest" description="Disordered" evidence="1">
    <location>
        <begin position="167"/>
        <end position="239"/>
    </location>
</feature>
<proteinExistence type="predicted"/>
<gene>
    <name evidence="3" type="primary">spoVID</name>
    <name evidence="3" type="ORF">GFC30_2897</name>
</gene>
<sequence length="312" mass="36086">MEQSYLRFSLEESIWFKRGQEVAEFLSVSLDPVISVDEYEHYITIRGALELSGEYRMTNEDGEDADLYDFSTRRFVQRITTREDGVSELFHRFPVDITIPKNRIFCLDDVYVTVESFDYDLGSDGRLSLVADISISGILEEEAEETSSWFEPFEAVARKEWYEQEVEVGDRTEQTEESEIVSEEKEHAEHALRARTTDERNETSNVGEEVVHEQEAKVSIGTSPKQAAEQEEENKKPRKENALYLTSLFKEQGEDFSRMKICIVQQGDSMDKIAKRYDISIQQLLRANHLEHETDLSEGQLLYIPIPANQRA</sequence>
<dbReference type="Pfam" id="PF01476">
    <property type="entry name" value="LysM"/>
    <property type="match status" value="1"/>
</dbReference>
<dbReference type="CDD" id="cd00118">
    <property type="entry name" value="LysM"/>
    <property type="match status" value="1"/>
</dbReference>
<organism evidence="3 4">
    <name type="scientific">Anoxybacteroides amylolyticum</name>
    <dbReference type="NCBI Taxonomy" id="294699"/>
    <lineage>
        <taxon>Bacteria</taxon>
        <taxon>Bacillati</taxon>
        <taxon>Bacillota</taxon>
        <taxon>Bacilli</taxon>
        <taxon>Bacillales</taxon>
        <taxon>Anoxybacillaceae</taxon>
        <taxon>Anoxybacteroides</taxon>
    </lineage>
</organism>
<reference evidence="3 4" key="1">
    <citation type="journal article" date="2006" name="Syst. Appl. Microbiol.">
        <title>Anoxybacillus amylolyticus sp. nov., a thermophilic amylase producing bacterium isolated from Mount Rittmann (Antarctica).</title>
        <authorList>
            <person name="Poli A."/>
            <person name="Esposito E."/>
            <person name="Lama L."/>
            <person name="Orlando P."/>
            <person name="Nicolaus G."/>
            <person name="de Appolonia F."/>
            <person name="Gambacorta A."/>
            <person name="Nicolaus B."/>
        </authorList>
    </citation>
    <scope>NUCLEOTIDE SEQUENCE [LARGE SCALE GENOMIC DNA]</scope>
    <source>
        <strain evidence="3 4">DSM 15939</strain>
    </source>
</reference>
<dbReference type="InterPro" id="IPR036779">
    <property type="entry name" value="LysM_dom_sf"/>
</dbReference>
<dbReference type="PROSITE" id="PS51782">
    <property type="entry name" value="LYSM"/>
    <property type="match status" value="1"/>
</dbReference>
<dbReference type="OrthoDB" id="2966368at2"/>
<protein>
    <submittedName>
        <fullName evidence="3">Stage VI sporulation protein D</fullName>
    </submittedName>
</protein>
<dbReference type="PANTHER" id="PTHR33734:SF36">
    <property type="entry name" value="STAGE VI SPORULATION PROTEIN D"/>
    <property type="match status" value="1"/>
</dbReference>
<dbReference type="Pfam" id="PF20918">
    <property type="entry name" value="SPOCS_spoVID-N"/>
    <property type="match status" value="1"/>
</dbReference>
<name>A0A160F134_9BACL</name>
<dbReference type="EMBL" id="CP015438">
    <property type="protein sequence ID" value="ANB59809.1"/>
    <property type="molecule type" value="Genomic_DNA"/>
</dbReference>
<dbReference type="NCBIfam" id="TIGR02907">
    <property type="entry name" value="spore_VI_D"/>
    <property type="match status" value="1"/>
</dbReference>
<dbReference type="PANTHER" id="PTHR33734">
    <property type="entry name" value="LYSM DOMAIN-CONTAINING GPI-ANCHORED PROTEIN 2"/>
    <property type="match status" value="1"/>
</dbReference>
<dbReference type="InterPro" id="IPR018392">
    <property type="entry name" value="LysM"/>
</dbReference>
<evidence type="ECO:0000313" key="4">
    <source>
        <dbReference type="Proteomes" id="UP000076865"/>
    </source>
</evidence>
<dbReference type="KEGG" id="aamy:GFC30_2897"/>
<feature type="domain" description="LysM" evidence="2">
    <location>
        <begin position="260"/>
        <end position="304"/>
    </location>
</feature>
<dbReference type="Proteomes" id="UP000076865">
    <property type="component" value="Chromosome"/>
</dbReference>
<dbReference type="PATRIC" id="fig|294699.3.peg.2985"/>
<dbReference type="SMART" id="SM00257">
    <property type="entry name" value="LysM"/>
    <property type="match status" value="1"/>
</dbReference>
<dbReference type="InterPro" id="IPR014256">
    <property type="entry name" value="Spore_VI_D"/>
</dbReference>